<dbReference type="SMART" id="SM00256">
    <property type="entry name" value="FBOX"/>
    <property type="match status" value="1"/>
</dbReference>
<dbReference type="PROSITE" id="PS50181">
    <property type="entry name" value="FBOX"/>
    <property type="match status" value="1"/>
</dbReference>
<dbReference type="AlphaFoldDB" id="A0A6A5GH48"/>
<dbReference type="RefSeq" id="XP_053582465.1">
    <property type="nucleotide sequence ID" value="XM_053733552.1"/>
</dbReference>
<dbReference type="Proteomes" id="UP000483820">
    <property type="component" value="Chromosome V"/>
</dbReference>
<name>A0A6A5GH48_CAERE</name>
<proteinExistence type="predicted"/>
<dbReference type="GeneID" id="9820636"/>
<dbReference type="CTD" id="9820636"/>
<dbReference type="GO" id="GO:0045087">
    <property type="term" value="P:innate immune response"/>
    <property type="evidence" value="ECO:0007669"/>
    <property type="project" value="TreeGrafter"/>
</dbReference>
<dbReference type="EMBL" id="WUAV01000005">
    <property type="protein sequence ID" value="KAF1753832.1"/>
    <property type="molecule type" value="Genomic_DNA"/>
</dbReference>
<dbReference type="InterPro" id="IPR040161">
    <property type="entry name" value="FB224"/>
</dbReference>
<dbReference type="InterPro" id="IPR002900">
    <property type="entry name" value="DUF38/FTH_CAE_spp"/>
</dbReference>
<dbReference type="Pfam" id="PF00646">
    <property type="entry name" value="F-box"/>
    <property type="match status" value="1"/>
</dbReference>
<dbReference type="PANTHER" id="PTHR23015">
    <property type="entry name" value="UNCHARACTERIZED C.ELEGANS PROTEIN"/>
    <property type="match status" value="1"/>
</dbReference>
<evidence type="ECO:0000313" key="3">
    <source>
        <dbReference type="Proteomes" id="UP000483820"/>
    </source>
</evidence>
<dbReference type="PANTHER" id="PTHR23015:SF4">
    <property type="entry name" value="DUF38 DOMAIN-CONTAINING PROTEIN-RELATED"/>
    <property type="match status" value="1"/>
</dbReference>
<feature type="domain" description="F-box" evidence="1">
    <location>
        <begin position="1"/>
        <end position="44"/>
    </location>
</feature>
<dbReference type="InterPro" id="IPR001810">
    <property type="entry name" value="F-box_dom"/>
</dbReference>
<evidence type="ECO:0000313" key="2">
    <source>
        <dbReference type="EMBL" id="KAF1753832.1"/>
    </source>
</evidence>
<sequence>MTLPVKILEKIVGKSELKEHMILRNVCKKFRKIVVNADPRFKIISIKATASKIEFELDDDYQLEYKNINSALSDLIVILSNPKLRLESLEIRDIDQKYMKMFWAKIDTLKQKLHVESVLIEYENTMEEANILKYLKPGILKTIILERRVAHRDIPVNSDEITEGMNRIIETEQYKKVKMLYVWPNCGQETFPVKAFMKCSQLTINFHNLTSTQLANSVLPFLKSTELQLLRLKTQTSTRMETVKDNLLVIGGKDVRNCPNSIRFPIKKSKNFFELQINGLEIRIERK</sequence>
<evidence type="ECO:0000259" key="1">
    <source>
        <dbReference type="PROSITE" id="PS50181"/>
    </source>
</evidence>
<organism evidence="2 3">
    <name type="scientific">Caenorhabditis remanei</name>
    <name type="common">Caenorhabditis vulgaris</name>
    <dbReference type="NCBI Taxonomy" id="31234"/>
    <lineage>
        <taxon>Eukaryota</taxon>
        <taxon>Metazoa</taxon>
        <taxon>Ecdysozoa</taxon>
        <taxon>Nematoda</taxon>
        <taxon>Chromadorea</taxon>
        <taxon>Rhabditida</taxon>
        <taxon>Rhabditina</taxon>
        <taxon>Rhabditomorpha</taxon>
        <taxon>Rhabditoidea</taxon>
        <taxon>Rhabditidae</taxon>
        <taxon>Peloderinae</taxon>
        <taxon>Caenorhabditis</taxon>
    </lineage>
</organism>
<dbReference type="KEGG" id="crq:GCK72_020389"/>
<dbReference type="CDD" id="cd22150">
    <property type="entry name" value="F-box_CeFBXA-like"/>
    <property type="match status" value="1"/>
</dbReference>
<reference evidence="2 3" key="1">
    <citation type="submission" date="2019-12" db="EMBL/GenBank/DDBJ databases">
        <title>Chromosome-level assembly of the Caenorhabditis remanei genome.</title>
        <authorList>
            <person name="Teterina A.A."/>
            <person name="Willis J.H."/>
            <person name="Phillips P.C."/>
        </authorList>
    </citation>
    <scope>NUCLEOTIDE SEQUENCE [LARGE SCALE GENOMIC DNA]</scope>
    <source>
        <strain evidence="2 3">PX506</strain>
        <tissue evidence="2">Whole organism</tissue>
    </source>
</reference>
<protein>
    <recommendedName>
        <fullName evidence="1">F-box domain-containing protein</fullName>
    </recommendedName>
</protein>
<dbReference type="Pfam" id="PF01827">
    <property type="entry name" value="FTH"/>
    <property type="match status" value="1"/>
</dbReference>
<gene>
    <name evidence="2" type="ORF">GCK72_020389</name>
</gene>
<comment type="caution">
    <text evidence="2">The sequence shown here is derived from an EMBL/GenBank/DDBJ whole genome shotgun (WGS) entry which is preliminary data.</text>
</comment>
<accession>A0A6A5GH48</accession>